<comment type="subcellular location">
    <subcellularLocation>
        <location evidence="1">Membrane</location>
    </subcellularLocation>
</comment>
<keyword evidence="5 11" id="KW-0472">Membrane</keyword>
<feature type="chain" id="PRO_5044201496" description="Ig-like domain-containing protein" evidence="12">
    <location>
        <begin position="24"/>
        <end position="558"/>
    </location>
</feature>
<dbReference type="KEGG" id="oau:116319409"/>
<dbReference type="Pfam" id="PF07686">
    <property type="entry name" value="V-set"/>
    <property type="match status" value="2"/>
</dbReference>
<feature type="region of interest" description="Disordered" evidence="10">
    <location>
        <begin position="429"/>
        <end position="448"/>
    </location>
</feature>
<dbReference type="InterPro" id="IPR013783">
    <property type="entry name" value="Ig-like_fold"/>
</dbReference>
<evidence type="ECO:0000259" key="13">
    <source>
        <dbReference type="PROSITE" id="PS50835"/>
    </source>
</evidence>
<dbReference type="RefSeq" id="XP_039466411.1">
    <property type="nucleotide sequence ID" value="XM_039610477.1"/>
</dbReference>
<gene>
    <name evidence="14" type="primary">LOC116319409</name>
</gene>
<dbReference type="PANTHER" id="PTHR24100">
    <property type="entry name" value="BUTYROPHILIN"/>
    <property type="match status" value="1"/>
</dbReference>
<feature type="domain" description="Ig-like" evidence="13">
    <location>
        <begin position="46"/>
        <end position="128"/>
    </location>
</feature>
<dbReference type="Ensembl" id="ENSOABT00000080345.1">
    <property type="protein sequence ID" value="ENSOABP00000063954.1"/>
    <property type="gene ID" value="ENSOABG00000026355.1"/>
</dbReference>
<feature type="transmembrane region" description="Helical" evidence="11">
    <location>
        <begin position="456"/>
        <end position="477"/>
    </location>
</feature>
<feature type="compositionally biased region" description="Basic residues" evidence="10">
    <location>
        <begin position="538"/>
        <end position="547"/>
    </location>
</feature>
<dbReference type="InterPro" id="IPR036179">
    <property type="entry name" value="Ig-like_dom_sf"/>
</dbReference>
<dbReference type="FunFam" id="2.60.40.10:FF:000088">
    <property type="entry name" value="Butyrophilin subfamily 1 member A1"/>
    <property type="match status" value="2"/>
</dbReference>
<organism evidence="14 15">
    <name type="scientific">Oreochromis aureus</name>
    <name type="common">Israeli tilapia</name>
    <name type="synonym">Chromis aureus</name>
    <dbReference type="NCBI Taxonomy" id="47969"/>
    <lineage>
        <taxon>Eukaryota</taxon>
        <taxon>Metazoa</taxon>
        <taxon>Chordata</taxon>
        <taxon>Craniata</taxon>
        <taxon>Vertebrata</taxon>
        <taxon>Euteleostomi</taxon>
        <taxon>Actinopterygii</taxon>
        <taxon>Neopterygii</taxon>
        <taxon>Teleostei</taxon>
        <taxon>Neoteleostei</taxon>
        <taxon>Acanthomorphata</taxon>
        <taxon>Ovalentaria</taxon>
        <taxon>Cichlomorphae</taxon>
        <taxon>Cichliformes</taxon>
        <taxon>Cichlidae</taxon>
        <taxon>African cichlids</taxon>
        <taxon>Pseudocrenilabrinae</taxon>
        <taxon>Oreochromini</taxon>
        <taxon>Oreochromis</taxon>
    </lineage>
</organism>
<keyword evidence="3 12" id="KW-0732">Signal</keyword>
<feature type="domain" description="Ig-like" evidence="13">
    <location>
        <begin position="131"/>
        <end position="235"/>
    </location>
</feature>
<proteinExistence type="inferred from homology"/>
<evidence type="ECO:0000256" key="12">
    <source>
        <dbReference type="SAM" id="SignalP"/>
    </source>
</evidence>
<keyword evidence="4 11" id="KW-1133">Transmembrane helix</keyword>
<dbReference type="GO" id="GO:1903037">
    <property type="term" value="P:regulation of leukocyte cell-cell adhesion"/>
    <property type="evidence" value="ECO:0007669"/>
    <property type="project" value="UniProtKB-ARBA"/>
</dbReference>
<evidence type="ECO:0000256" key="4">
    <source>
        <dbReference type="ARBA" id="ARBA00022989"/>
    </source>
</evidence>
<dbReference type="GO" id="GO:0005102">
    <property type="term" value="F:signaling receptor binding"/>
    <property type="evidence" value="ECO:0007669"/>
    <property type="project" value="TreeGrafter"/>
</dbReference>
<feature type="domain" description="Ig-like" evidence="13">
    <location>
        <begin position="237"/>
        <end position="347"/>
    </location>
</feature>
<evidence type="ECO:0000256" key="1">
    <source>
        <dbReference type="ARBA" id="ARBA00004370"/>
    </source>
</evidence>
<dbReference type="InterPro" id="IPR050504">
    <property type="entry name" value="IgSF_BTN/MOG"/>
</dbReference>
<dbReference type="InterPro" id="IPR007110">
    <property type="entry name" value="Ig-like_dom"/>
</dbReference>
<reference evidence="15" key="1">
    <citation type="submission" date="2020-03" db="EMBL/GenBank/DDBJ databases">
        <title>Evolution of repeat sequences and sex chromosomes of tilapia species revealed by chromosome-level genomes.</title>
        <authorList>
            <person name="Xu L."/>
            <person name="Tao W."/>
            <person name="Wang D."/>
            <person name="Zhou Q."/>
        </authorList>
    </citation>
    <scope>NUCLEOTIDE SEQUENCE [LARGE SCALE GENOMIC DNA]</scope>
    <source>
        <strain evidence="15">Israel</strain>
    </source>
</reference>
<evidence type="ECO:0000256" key="7">
    <source>
        <dbReference type="ARBA" id="ARBA00023180"/>
    </source>
</evidence>
<dbReference type="FunFam" id="2.60.40.10:FF:000142">
    <property type="entry name" value="V-set domain-containing T-cell activation inhibitor 1"/>
    <property type="match status" value="2"/>
</dbReference>
<evidence type="ECO:0000256" key="11">
    <source>
        <dbReference type="SAM" id="Phobius"/>
    </source>
</evidence>
<protein>
    <recommendedName>
        <fullName evidence="13">Ig-like domain-containing protein</fullName>
    </recommendedName>
</protein>
<dbReference type="InterPro" id="IPR013106">
    <property type="entry name" value="Ig_V-set"/>
</dbReference>
<evidence type="ECO:0000256" key="6">
    <source>
        <dbReference type="ARBA" id="ARBA00023157"/>
    </source>
</evidence>
<keyword evidence="2 11" id="KW-0812">Transmembrane</keyword>
<evidence type="ECO:0000256" key="2">
    <source>
        <dbReference type="ARBA" id="ARBA00022692"/>
    </source>
</evidence>
<dbReference type="InterPro" id="IPR003599">
    <property type="entry name" value="Ig_sub"/>
</dbReference>
<comment type="similarity">
    <text evidence="9">Belongs to the SKINT family.</text>
</comment>
<dbReference type="Gene3D" id="2.60.40.10">
    <property type="entry name" value="Immunoglobulins"/>
    <property type="match status" value="4"/>
</dbReference>
<evidence type="ECO:0000256" key="9">
    <source>
        <dbReference type="ARBA" id="ARBA00038221"/>
    </source>
</evidence>
<evidence type="ECO:0000256" key="10">
    <source>
        <dbReference type="SAM" id="MobiDB-lite"/>
    </source>
</evidence>
<dbReference type="RefSeq" id="XP_039466412.1">
    <property type="nucleotide sequence ID" value="XM_039610478.1"/>
</dbReference>
<feature type="signal peptide" evidence="12">
    <location>
        <begin position="1"/>
        <end position="23"/>
    </location>
</feature>
<sequence length="558" mass="62363">MALCLICGRFTLRLSTFINAVLSLTLLVCRGYSQEAPTKQIVALLGDDVVLPCSLERPVDVSDLQLEWARTDLIPGFIYVWEKNKENVGMKQPSYVGRTSLSSDKLKHGDVSLTLSKVQLSDEGLYRCFIPQLGQRSYVHLIVGSASTPIIKVMSNDSSRVVLQCESAGWYPEPELLWLDGEGNLLSAGPTETLRGPDDLYTVSSRVTVEKRHSNNITCRVQQRNTNQSRETHIHVPGKSHLVCPSQVVAMMGDDVVLPCQLKLAVDTNAETVNWTKPGLDPNVVHLHKDGRLVFENQHPSYHFRTRVFEDELIKGNVSLKIFKVKLSDEGTYRCSIPWIREEASIVLTVGSASTPVIKVMSVVSSRVVLQCESAGWYPEPELLWLDGEGNLLSAGPTETLRGPDDLYTVSSRVTVEKRHSNNITCRVQQRNTNQSRETHKHVPGSAVRKEPSATFIIVIVCLLWICTVVTVIRNFIPSKKPDPKETETEKKTTKQKRTRAPADNTETIAIKAEPPSEQLEDNTSAAEEIKEGEKEKKQKKQKKQKYRISGSNKKAKT</sequence>
<feature type="domain" description="Ig-like" evidence="13">
    <location>
        <begin position="356"/>
        <end position="444"/>
    </location>
</feature>
<evidence type="ECO:0000256" key="3">
    <source>
        <dbReference type="ARBA" id="ARBA00022729"/>
    </source>
</evidence>
<feature type="compositionally biased region" description="Basic and acidic residues" evidence="10">
    <location>
        <begin position="480"/>
        <end position="493"/>
    </location>
</feature>
<keyword evidence="15" id="KW-1185">Reference proteome</keyword>
<feature type="region of interest" description="Disordered" evidence="10">
    <location>
        <begin position="478"/>
        <end position="558"/>
    </location>
</feature>
<dbReference type="AlphaFoldDB" id="A0AAZ1X8I9"/>
<dbReference type="GO" id="GO:0042110">
    <property type="term" value="P:T cell activation"/>
    <property type="evidence" value="ECO:0007669"/>
    <property type="project" value="UniProtKB-ARBA"/>
</dbReference>
<name>A0AAZ1X8I9_OREAU</name>
<evidence type="ECO:0000256" key="8">
    <source>
        <dbReference type="ARBA" id="ARBA00023319"/>
    </source>
</evidence>
<dbReference type="GO" id="GO:0001817">
    <property type="term" value="P:regulation of cytokine production"/>
    <property type="evidence" value="ECO:0007669"/>
    <property type="project" value="TreeGrafter"/>
</dbReference>
<keyword evidence="8" id="KW-0393">Immunoglobulin domain</keyword>
<reference evidence="14" key="3">
    <citation type="submission" date="2025-09" db="UniProtKB">
        <authorList>
            <consortium name="Ensembl"/>
        </authorList>
    </citation>
    <scope>IDENTIFICATION</scope>
</reference>
<evidence type="ECO:0000256" key="5">
    <source>
        <dbReference type="ARBA" id="ARBA00023136"/>
    </source>
</evidence>
<evidence type="ECO:0000313" key="15">
    <source>
        <dbReference type="Proteomes" id="UP000472276"/>
    </source>
</evidence>
<dbReference type="GeneID" id="116319409"/>
<dbReference type="PANTHER" id="PTHR24100:SF151">
    <property type="entry name" value="ICOS LIGAND"/>
    <property type="match status" value="1"/>
</dbReference>
<dbReference type="SMART" id="SM00409">
    <property type="entry name" value="IG"/>
    <property type="match status" value="2"/>
</dbReference>
<dbReference type="Proteomes" id="UP000472276">
    <property type="component" value="Unassembled WGS sequence"/>
</dbReference>
<dbReference type="PROSITE" id="PS50835">
    <property type="entry name" value="IG_LIKE"/>
    <property type="match status" value="4"/>
</dbReference>
<evidence type="ECO:0000313" key="14">
    <source>
        <dbReference type="Ensembl" id="ENSOABP00000063954.1"/>
    </source>
</evidence>
<dbReference type="GO" id="GO:0050852">
    <property type="term" value="P:T cell receptor signaling pathway"/>
    <property type="evidence" value="ECO:0007669"/>
    <property type="project" value="TreeGrafter"/>
</dbReference>
<dbReference type="Pfam" id="PF22705">
    <property type="entry name" value="C2-set_3"/>
    <property type="match status" value="2"/>
</dbReference>
<reference evidence="14" key="2">
    <citation type="submission" date="2025-08" db="UniProtKB">
        <authorList>
            <consortium name="Ensembl"/>
        </authorList>
    </citation>
    <scope>IDENTIFICATION</scope>
</reference>
<dbReference type="GO" id="GO:0009897">
    <property type="term" value="C:external side of plasma membrane"/>
    <property type="evidence" value="ECO:0007669"/>
    <property type="project" value="TreeGrafter"/>
</dbReference>
<keyword evidence="7" id="KW-0325">Glycoprotein</keyword>
<dbReference type="GO" id="GO:0050863">
    <property type="term" value="P:regulation of T cell activation"/>
    <property type="evidence" value="ECO:0007669"/>
    <property type="project" value="UniProtKB-ARBA"/>
</dbReference>
<keyword evidence="6" id="KW-1015">Disulfide bond</keyword>
<dbReference type="SUPFAM" id="SSF48726">
    <property type="entry name" value="Immunoglobulin"/>
    <property type="match status" value="4"/>
</dbReference>
<dbReference type="SMART" id="SM00406">
    <property type="entry name" value="IGv"/>
    <property type="match status" value="2"/>
</dbReference>
<feature type="compositionally biased region" description="Basic and acidic residues" evidence="10">
    <location>
        <begin position="528"/>
        <end position="537"/>
    </location>
</feature>
<accession>A0AAZ1X8I9</accession>
<dbReference type="InterPro" id="IPR053896">
    <property type="entry name" value="BTN3A2-like_Ig-C"/>
</dbReference>